<protein>
    <submittedName>
        <fullName evidence="8">Efflux RND transporter periplasmic adaptor subunit</fullName>
    </submittedName>
</protein>
<sequence>MLPFSHPSLRRKQSVNWVILSVSGLLLLGCNPAANTNAQSGAGRPGDPDAPVAVETAVAQTGSLEAAIEYTGTTAPVREVSLRSQTEGRLLDLSVDIGDRVSRGQPLGQVDNQLLVAQVNQQRAELAALASEVAQAKAEVSDAKAQVEQARVELQQAQADANRLLALSQEGAITAQAAEQAVTAARTAEQTLRSAQERVRTRQQAVMATQGRVAAQQATLAEVQAREAFSALTAPMAGVVLERVAEPGNLLQPGDPVLRLGDFSIVKVVVQVSELELGNLRVGQSAQVRLDAFANSAPHRAENTDSVRGTIARISPAADPTARLVPIEITLPNPEGRIGSGLLARVQFQSSQSNRVVVPERAFTVGGDATKPTVFVLQGTGEERKAVARSVQIGERANGQVEIRSGLQPGDTFVVRSNQPLKSGQSVRLSILSETSS</sequence>
<dbReference type="InterPro" id="IPR006143">
    <property type="entry name" value="RND_pump_MFP"/>
</dbReference>
<accession>A0AA97AED8</accession>
<dbReference type="Gene3D" id="2.40.50.100">
    <property type="match status" value="1"/>
</dbReference>
<reference evidence="8" key="1">
    <citation type="submission" date="2020-05" db="EMBL/GenBank/DDBJ databases">
        <authorList>
            <person name="Zhu T."/>
            <person name="Keshari N."/>
            <person name="Lu X."/>
        </authorList>
    </citation>
    <scope>NUCLEOTIDE SEQUENCE</scope>
    <source>
        <strain evidence="8">NK1-12</strain>
    </source>
</reference>
<dbReference type="Pfam" id="PF25967">
    <property type="entry name" value="RND-MFP_C"/>
    <property type="match status" value="1"/>
</dbReference>
<dbReference type="Pfam" id="PF25917">
    <property type="entry name" value="BSH_RND"/>
    <property type="match status" value="1"/>
</dbReference>
<dbReference type="PANTHER" id="PTHR30469:SF15">
    <property type="entry name" value="HLYD FAMILY OF SECRETION PROTEINS"/>
    <property type="match status" value="1"/>
</dbReference>
<gene>
    <name evidence="8" type="ORF">HJG54_02880</name>
</gene>
<comment type="subcellular location">
    <subcellularLocation>
        <location evidence="1">Cell envelope</location>
    </subcellularLocation>
</comment>
<evidence type="ECO:0000259" key="6">
    <source>
        <dbReference type="Pfam" id="PF25954"/>
    </source>
</evidence>
<dbReference type="RefSeq" id="WP_316433243.1">
    <property type="nucleotide sequence ID" value="NZ_CP053586.1"/>
</dbReference>
<dbReference type="EMBL" id="CP053586">
    <property type="protein sequence ID" value="WNZ21915.1"/>
    <property type="molecule type" value="Genomic_DNA"/>
</dbReference>
<evidence type="ECO:0000259" key="5">
    <source>
        <dbReference type="Pfam" id="PF25917"/>
    </source>
</evidence>
<keyword evidence="4" id="KW-0175">Coiled coil</keyword>
<evidence type="ECO:0000259" key="7">
    <source>
        <dbReference type="Pfam" id="PF25967"/>
    </source>
</evidence>
<dbReference type="Gene3D" id="2.40.420.20">
    <property type="match status" value="1"/>
</dbReference>
<feature type="domain" description="Multidrug resistance protein MdtA-like C-terminal permuted SH3" evidence="7">
    <location>
        <begin position="354"/>
        <end position="416"/>
    </location>
</feature>
<name>A0AA97AED8_9CYAN</name>
<evidence type="ECO:0000256" key="4">
    <source>
        <dbReference type="SAM" id="Coils"/>
    </source>
</evidence>
<dbReference type="PANTHER" id="PTHR30469">
    <property type="entry name" value="MULTIDRUG RESISTANCE PROTEIN MDTA"/>
    <property type="match status" value="1"/>
</dbReference>
<feature type="coiled-coil region" evidence="4">
    <location>
        <begin position="112"/>
        <end position="198"/>
    </location>
</feature>
<dbReference type="Pfam" id="PF25954">
    <property type="entry name" value="Beta-barrel_RND_2"/>
    <property type="match status" value="1"/>
</dbReference>
<dbReference type="SUPFAM" id="SSF111369">
    <property type="entry name" value="HlyD-like secretion proteins"/>
    <property type="match status" value="2"/>
</dbReference>
<evidence type="ECO:0000313" key="8">
    <source>
        <dbReference type="EMBL" id="WNZ21915.1"/>
    </source>
</evidence>
<evidence type="ECO:0000256" key="3">
    <source>
        <dbReference type="ARBA" id="ARBA00022448"/>
    </source>
</evidence>
<evidence type="ECO:0000256" key="2">
    <source>
        <dbReference type="ARBA" id="ARBA00009477"/>
    </source>
</evidence>
<dbReference type="InterPro" id="IPR058627">
    <property type="entry name" value="MdtA-like_C"/>
</dbReference>
<dbReference type="InterPro" id="IPR058792">
    <property type="entry name" value="Beta-barrel_RND_2"/>
</dbReference>
<dbReference type="GO" id="GO:0015562">
    <property type="term" value="F:efflux transmembrane transporter activity"/>
    <property type="evidence" value="ECO:0007669"/>
    <property type="project" value="TreeGrafter"/>
</dbReference>
<dbReference type="InterPro" id="IPR058625">
    <property type="entry name" value="MdtA-like_BSH"/>
</dbReference>
<dbReference type="NCBIfam" id="TIGR01730">
    <property type="entry name" value="RND_mfp"/>
    <property type="match status" value="1"/>
</dbReference>
<dbReference type="Gene3D" id="2.40.30.170">
    <property type="match status" value="1"/>
</dbReference>
<organism evidence="8">
    <name type="scientific">Leptolyngbya sp. NK1-12</name>
    <dbReference type="NCBI Taxonomy" id="2547451"/>
    <lineage>
        <taxon>Bacteria</taxon>
        <taxon>Bacillati</taxon>
        <taxon>Cyanobacteriota</taxon>
        <taxon>Cyanophyceae</taxon>
        <taxon>Leptolyngbyales</taxon>
        <taxon>Leptolyngbyaceae</taxon>
        <taxon>Leptolyngbya group</taxon>
        <taxon>Leptolyngbya</taxon>
    </lineage>
</organism>
<comment type="similarity">
    <text evidence="2">Belongs to the membrane fusion protein (MFP) (TC 8.A.1) family.</text>
</comment>
<keyword evidence="3" id="KW-0813">Transport</keyword>
<dbReference type="Gene3D" id="1.10.287.470">
    <property type="entry name" value="Helix hairpin bin"/>
    <property type="match status" value="1"/>
</dbReference>
<dbReference type="GO" id="GO:1990281">
    <property type="term" value="C:efflux pump complex"/>
    <property type="evidence" value="ECO:0007669"/>
    <property type="project" value="TreeGrafter"/>
</dbReference>
<feature type="domain" description="CusB-like beta-barrel" evidence="6">
    <location>
        <begin position="268"/>
        <end position="351"/>
    </location>
</feature>
<evidence type="ECO:0000256" key="1">
    <source>
        <dbReference type="ARBA" id="ARBA00004196"/>
    </source>
</evidence>
<dbReference type="AlphaFoldDB" id="A0AA97AED8"/>
<feature type="domain" description="Multidrug resistance protein MdtA-like barrel-sandwich hybrid" evidence="5">
    <location>
        <begin position="78"/>
        <end position="255"/>
    </location>
</feature>
<proteinExistence type="inferred from homology"/>